<feature type="compositionally biased region" description="Polar residues" evidence="1">
    <location>
        <begin position="137"/>
        <end position="146"/>
    </location>
</feature>
<proteinExistence type="predicted"/>
<feature type="compositionally biased region" description="Acidic residues" evidence="1">
    <location>
        <begin position="153"/>
        <end position="182"/>
    </location>
</feature>
<dbReference type="AlphaFoldDB" id="E9DK24"/>
<feature type="region of interest" description="Disordered" evidence="1">
    <location>
        <begin position="130"/>
        <end position="182"/>
    </location>
</feature>
<dbReference type="EMBL" id="GL636528">
    <property type="protein sequence ID" value="EFW13232.1"/>
    <property type="molecule type" value="Genomic_DNA"/>
</dbReference>
<protein>
    <submittedName>
        <fullName evidence="2">Uncharacterized protein</fullName>
    </submittedName>
</protein>
<sequence>MPVECKQCPAIQLITYDCEDGAKTIFNEREDPCGTGAPPGLGRPSKRYIQGRRGRFKACHDMLKRIQAKHEWQNSRKEDHKMIEDKAIEELMAKQFAKGKSKELEAKVMAHGHDCLAVVSVSREGVEEEMRGFLGQLQGSSEDNNSPPAPEKMEEDDFEVVVSSDENDEEDNEMEDDWIIDA</sequence>
<evidence type="ECO:0000313" key="2">
    <source>
        <dbReference type="EMBL" id="EFW13232.1"/>
    </source>
</evidence>
<evidence type="ECO:0000256" key="1">
    <source>
        <dbReference type="SAM" id="MobiDB-lite"/>
    </source>
</evidence>
<evidence type="ECO:0000313" key="3">
    <source>
        <dbReference type="Proteomes" id="UP000002497"/>
    </source>
</evidence>
<dbReference type="Proteomes" id="UP000002497">
    <property type="component" value="Unassembled WGS sequence"/>
</dbReference>
<name>E9DK24_COCPS</name>
<keyword evidence="3" id="KW-1185">Reference proteome</keyword>
<dbReference type="HOGENOM" id="CLU_1481857_0_0_1"/>
<organism evidence="3">
    <name type="scientific">Coccidioides posadasii (strain RMSCC 757 / Silveira)</name>
    <name type="common">Valley fever fungus</name>
    <dbReference type="NCBI Taxonomy" id="443226"/>
    <lineage>
        <taxon>Eukaryota</taxon>
        <taxon>Fungi</taxon>
        <taxon>Dikarya</taxon>
        <taxon>Ascomycota</taxon>
        <taxon>Pezizomycotina</taxon>
        <taxon>Eurotiomycetes</taxon>
        <taxon>Eurotiomycetidae</taxon>
        <taxon>Onygenales</taxon>
        <taxon>Onygenaceae</taxon>
        <taxon>Coccidioides</taxon>
    </lineage>
</organism>
<reference evidence="3" key="1">
    <citation type="journal article" date="2010" name="Genome Res.">
        <title>Population genomic sequencing of Coccidioides fungi reveals recent hybridization and transposon control.</title>
        <authorList>
            <person name="Neafsey D.E."/>
            <person name="Barker B.M."/>
            <person name="Sharpton T.J."/>
            <person name="Stajich J.E."/>
            <person name="Park D.J."/>
            <person name="Whiston E."/>
            <person name="Hung C.-Y."/>
            <person name="McMahan C."/>
            <person name="White J."/>
            <person name="Sykes S."/>
            <person name="Heiman D."/>
            <person name="Young S."/>
            <person name="Zeng Q."/>
            <person name="Abouelleil A."/>
            <person name="Aftuck L."/>
            <person name="Bessette D."/>
            <person name="Brown A."/>
            <person name="FitzGerald M."/>
            <person name="Lui A."/>
            <person name="Macdonald J.P."/>
            <person name="Priest M."/>
            <person name="Orbach M.J."/>
            <person name="Galgiani J.N."/>
            <person name="Kirkland T.N."/>
            <person name="Cole G.T."/>
            <person name="Birren B.W."/>
            <person name="Henn M.R."/>
            <person name="Taylor J.W."/>
            <person name="Rounsley S.D."/>
        </authorList>
    </citation>
    <scope>NUCLEOTIDE SEQUENCE [LARGE SCALE GENOMIC DNA]</scope>
    <source>
        <strain evidence="3">RMSCC 757 / Silveira</strain>
    </source>
</reference>
<gene>
    <name evidence="2" type="ORF">CPSG_10173</name>
</gene>
<reference evidence="3" key="2">
    <citation type="submission" date="2010-03" db="EMBL/GenBank/DDBJ databases">
        <title>The genome sequence of Coccidioides posadasii strain Silveira.</title>
        <authorList>
            <consortium name="The Broad Institute Genome Sequencing Center for Infectious Disease"/>
            <person name="Neafsey D."/>
            <person name="Orbach M."/>
            <person name="Henn M.R."/>
            <person name="Cole G.T."/>
            <person name="Galgiani J."/>
            <person name="Gardner M.J."/>
            <person name="Kirkland T.N."/>
            <person name="Taylor J.W."/>
            <person name="Young S.K."/>
            <person name="Zeng Q."/>
            <person name="Koehrsen M."/>
            <person name="Alvarado L."/>
            <person name="Berlin A."/>
            <person name="Borenstein D."/>
            <person name="Chapman S.B."/>
            <person name="Chen Z."/>
            <person name="Engels R."/>
            <person name="Freedman E."/>
            <person name="Gellesch M."/>
            <person name="Goldberg J."/>
            <person name="Griggs A."/>
            <person name="Gujja S."/>
            <person name="Heilman E."/>
            <person name="Heiman D."/>
            <person name="Howarth C."/>
            <person name="Jen D."/>
            <person name="Larson L."/>
            <person name="Mehta T."/>
            <person name="Neiman D."/>
            <person name="Park D."/>
            <person name="Pearson M."/>
            <person name="Richards J."/>
            <person name="Roberts A."/>
            <person name="Saif S."/>
            <person name="Shea T."/>
            <person name="Shenoy N."/>
            <person name="Sisk P."/>
            <person name="Stolte C."/>
            <person name="Sykes S."/>
            <person name="Walk T."/>
            <person name="White J."/>
            <person name="Yandava C."/>
            <person name="Haas B."/>
            <person name="Nusbaum C."/>
            <person name="Birren B."/>
        </authorList>
    </citation>
    <scope>NUCLEOTIDE SEQUENCE [LARGE SCALE GENOMIC DNA]</scope>
    <source>
        <strain evidence="3">RMSCC 757 / Silveira</strain>
    </source>
</reference>
<accession>E9DK24</accession>
<dbReference type="VEuPathDB" id="FungiDB:CPSG_10173"/>